<evidence type="ECO:0008006" key="4">
    <source>
        <dbReference type="Google" id="ProtNLM"/>
    </source>
</evidence>
<gene>
    <name evidence="2" type="ORF">SAMN05216233_12224</name>
</gene>
<proteinExistence type="predicted"/>
<feature type="transmembrane region" description="Helical" evidence="1">
    <location>
        <begin position="66"/>
        <end position="89"/>
    </location>
</feature>
<evidence type="ECO:0000313" key="3">
    <source>
        <dbReference type="Proteomes" id="UP000198870"/>
    </source>
</evidence>
<sequence>MDTHLKRGPASEDGKIGVTAVLLSPSRVYRALAARGALHRLLWGLSGAVILNGLMAGMLAPGGGRAVLGTVSVFNALGMALLSSLLGWMALKTVGARRARLAVVVPCVAYGFGVTLLVSWIPGAFWYTEPWKWGVIGTGFRELGGLSGRRAFVAVVLTLVALVALFKGIFMLQGV</sequence>
<name>A0A1G5IU66_9BACT</name>
<protein>
    <recommendedName>
        <fullName evidence="4">Yip1 domain-containing protein</fullName>
    </recommendedName>
</protein>
<keyword evidence="1" id="KW-0812">Transmembrane</keyword>
<dbReference type="AlphaFoldDB" id="A0A1G5IU66"/>
<dbReference type="Proteomes" id="UP000198870">
    <property type="component" value="Unassembled WGS sequence"/>
</dbReference>
<evidence type="ECO:0000256" key="1">
    <source>
        <dbReference type="SAM" id="Phobius"/>
    </source>
</evidence>
<keyword evidence="1" id="KW-0472">Membrane</keyword>
<feature type="transmembrane region" description="Helical" evidence="1">
    <location>
        <begin position="101"/>
        <end position="121"/>
    </location>
</feature>
<organism evidence="2 3">
    <name type="scientific">Desulfoluna spongiiphila</name>
    <dbReference type="NCBI Taxonomy" id="419481"/>
    <lineage>
        <taxon>Bacteria</taxon>
        <taxon>Pseudomonadati</taxon>
        <taxon>Thermodesulfobacteriota</taxon>
        <taxon>Desulfobacteria</taxon>
        <taxon>Desulfobacterales</taxon>
        <taxon>Desulfolunaceae</taxon>
        <taxon>Desulfoluna</taxon>
    </lineage>
</organism>
<dbReference type="OrthoDB" id="5457334at2"/>
<accession>A0A1G5IU66</accession>
<dbReference type="EMBL" id="FMUX01000022">
    <property type="protein sequence ID" value="SCY79622.1"/>
    <property type="molecule type" value="Genomic_DNA"/>
</dbReference>
<keyword evidence="1" id="KW-1133">Transmembrane helix</keyword>
<evidence type="ECO:0000313" key="2">
    <source>
        <dbReference type="EMBL" id="SCY79622.1"/>
    </source>
</evidence>
<dbReference type="STRING" id="419481.SAMN05216233_12224"/>
<feature type="transmembrane region" description="Helical" evidence="1">
    <location>
        <begin position="41"/>
        <end position="60"/>
    </location>
</feature>
<dbReference type="RefSeq" id="WP_092214299.1">
    <property type="nucleotide sequence ID" value="NZ_FMUX01000022.1"/>
</dbReference>
<feature type="transmembrane region" description="Helical" evidence="1">
    <location>
        <begin position="151"/>
        <end position="172"/>
    </location>
</feature>
<keyword evidence="3" id="KW-1185">Reference proteome</keyword>
<reference evidence="2 3" key="1">
    <citation type="submission" date="2016-10" db="EMBL/GenBank/DDBJ databases">
        <authorList>
            <person name="de Groot N.N."/>
        </authorList>
    </citation>
    <scope>NUCLEOTIDE SEQUENCE [LARGE SCALE GENOMIC DNA]</scope>
    <source>
        <strain evidence="2 3">AA1</strain>
    </source>
</reference>